<keyword evidence="2" id="KW-1185">Reference proteome</keyword>
<dbReference type="InterPro" id="IPR026334">
    <property type="entry name" value="FxSxx-COOH"/>
</dbReference>
<organism evidence="1 2">
    <name type="scientific">Streptomyces sannanensis</name>
    <dbReference type="NCBI Taxonomy" id="285536"/>
    <lineage>
        <taxon>Bacteria</taxon>
        <taxon>Bacillati</taxon>
        <taxon>Actinomycetota</taxon>
        <taxon>Actinomycetes</taxon>
        <taxon>Kitasatosporales</taxon>
        <taxon>Streptomycetaceae</taxon>
        <taxon>Streptomyces</taxon>
    </lineage>
</organism>
<name>A0ABP6S6Z6_9ACTN</name>
<dbReference type="RefSeq" id="WP_345035120.1">
    <property type="nucleotide sequence ID" value="NZ_BAAAYL010000001.1"/>
</dbReference>
<sequence>MKTSESSVSFAAAKKNRVPLAEIDVRGADAAKKLGRVLPASIGRSVQASTFNSAL</sequence>
<dbReference type="Proteomes" id="UP001499990">
    <property type="component" value="Unassembled WGS sequence"/>
</dbReference>
<gene>
    <name evidence="1" type="ORF">GCM10020367_12560</name>
</gene>
<comment type="caution">
    <text evidence="1">The sequence shown here is derived from an EMBL/GenBank/DDBJ whole genome shotgun (WGS) entry which is preliminary data.</text>
</comment>
<dbReference type="EMBL" id="BAAAYL010000001">
    <property type="protein sequence ID" value="GAA3369520.1"/>
    <property type="molecule type" value="Genomic_DNA"/>
</dbReference>
<reference evidence="2" key="1">
    <citation type="journal article" date="2019" name="Int. J. Syst. Evol. Microbiol.">
        <title>The Global Catalogue of Microorganisms (GCM) 10K type strain sequencing project: providing services to taxonomists for standard genome sequencing and annotation.</title>
        <authorList>
            <consortium name="The Broad Institute Genomics Platform"/>
            <consortium name="The Broad Institute Genome Sequencing Center for Infectious Disease"/>
            <person name="Wu L."/>
            <person name="Ma J."/>
        </authorList>
    </citation>
    <scope>NUCLEOTIDE SEQUENCE [LARGE SCALE GENOMIC DNA]</scope>
    <source>
        <strain evidence="2">JCM 9651</strain>
    </source>
</reference>
<dbReference type="NCBIfam" id="TIGR04268">
    <property type="entry name" value="FxSxx-COOH"/>
    <property type="match status" value="1"/>
</dbReference>
<evidence type="ECO:0008006" key="3">
    <source>
        <dbReference type="Google" id="ProtNLM"/>
    </source>
</evidence>
<evidence type="ECO:0000313" key="1">
    <source>
        <dbReference type="EMBL" id="GAA3369520.1"/>
    </source>
</evidence>
<protein>
    <recommendedName>
        <fullName evidence="3">FXSXX-COOH protein</fullName>
    </recommendedName>
</protein>
<proteinExistence type="predicted"/>
<evidence type="ECO:0000313" key="2">
    <source>
        <dbReference type="Proteomes" id="UP001499990"/>
    </source>
</evidence>
<accession>A0ABP6S6Z6</accession>